<dbReference type="STRING" id="521045.Kole_1662"/>
<reference evidence="2 3" key="1">
    <citation type="submission" date="2009-06" db="EMBL/GenBank/DDBJ databases">
        <title>Complete sequence of Thermotogales bacterium TBF 19.5.1.</title>
        <authorList>
            <consortium name="US DOE Joint Genome Institute"/>
            <person name="Lucas S."/>
            <person name="Copeland A."/>
            <person name="Lapidus A."/>
            <person name="Glavina del Rio T."/>
            <person name="Tice H."/>
            <person name="Bruce D."/>
            <person name="Goodwin L."/>
            <person name="Pitluck S."/>
            <person name="Chertkov O."/>
            <person name="Brettin T."/>
            <person name="Detter J.C."/>
            <person name="Han C."/>
            <person name="Schmutz J."/>
            <person name="Larimer F."/>
            <person name="Land M."/>
            <person name="Hauser L."/>
            <person name="Kyrpides N."/>
            <person name="Ovchinnikova G."/>
            <person name="Noll K."/>
        </authorList>
    </citation>
    <scope>NUCLEOTIDE SEQUENCE [LARGE SCALE GENOMIC DNA]</scope>
    <source>
        <strain evidence="3">ATCC BAA-1733 / DSM 21960 / TBF 19.5.1</strain>
    </source>
</reference>
<dbReference type="AlphaFoldDB" id="C5CFE2"/>
<dbReference type="Proteomes" id="UP000002382">
    <property type="component" value="Chromosome"/>
</dbReference>
<keyword evidence="1" id="KW-0732">Signal</keyword>
<dbReference type="Gene3D" id="2.40.50.90">
    <property type="match status" value="1"/>
</dbReference>
<keyword evidence="3" id="KW-1185">Reference proteome</keyword>
<protein>
    <recommendedName>
        <fullName evidence="4">Nuclease (SNase domain protein)</fullName>
    </recommendedName>
</protein>
<evidence type="ECO:0000256" key="1">
    <source>
        <dbReference type="SAM" id="SignalP"/>
    </source>
</evidence>
<dbReference type="RefSeq" id="WP_015868996.1">
    <property type="nucleotide sequence ID" value="NC_012785.1"/>
</dbReference>
<evidence type="ECO:0008006" key="4">
    <source>
        <dbReference type="Google" id="ProtNLM"/>
    </source>
</evidence>
<feature type="signal peptide" evidence="1">
    <location>
        <begin position="1"/>
        <end position="18"/>
    </location>
</feature>
<sequence length="322" mass="36628">MTRFFLVLLLLMSSLVYAKGASNTLEIGTYTFYYLSPDSIPNNLLKALIVGQTTDRKLKILYEGRELKLTLPGITFPEEESETIWSMRKLLTDRLLLGEEVYLTFSETMRDETGNLTPLLWVKFENDVFLLQSLLLSNGLVEFDETTCPKDYRDFLKAAELFAKNNGLGIWTSEDGSIKKIKVLGFSDIGTKTVKASLGDLVIVEIRELYEMGRGIIVIESRANEVELSGVRLAILSDVDGSEEDSFIFEEKRVLDSGEKIVIAVALDRSMVEVKNYDYVWETTIDSERGKLKIAYPDGNYDIFEYKYDRKLDGYEVTPIVE</sequence>
<feature type="chain" id="PRO_5002949488" description="Nuclease (SNase domain protein)" evidence="1">
    <location>
        <begin position="19"/>
        <end position="322"/>
    </location>
</feature>
<reference evidence="2 3" key="2">
    <citation type="journal article" date="2011" name="J. Bacteriol.">
        <title>Genome Sequence of Kosmotoga olearia Strain TBF 19.5.1, a Thermophilic Bacterium with a Wide Growth Temperature Range, Isolated from the Troll B Oil Platform in the North Sea.</title>
        <authorList>
            <person name="Swithers K.S."/>
            <person name="Dipippo J.L."/>
            <person name="Bruce D.C."/>
            <person name="Detter C."/>
            <person name="Tapia R."/>
            <person name="Han S."/>
            <person name="Goodwin L.A."/>
            <person name="Han J."/>
            <person name="Woyke T."/>
            <person name="Pitluck S."/>
            <person name="Pennacchio L."/>
            <person name="Nolan M."/>
            <person name="Mikhailova N."/>
            <person name="Land M.L."/>
            <person name="Nesbo C.L."/>
            <person name="Gogarten J.P."/>
            <person name="Noll K.M."/>
        </authorList>
    </citation>
    <scope>NUCLEOTIDE SEQUENCE [LARGE SCALE GENOMIC DNA]</scope>
    <source>
        <strain evidence="3">ATCC BAA-1733 / DSM 21960 / TBF 19.5.1</strain>
    </source>
</reference>
<dbReference type="KEGG" id="kol:Kole_1662"/>
<dbReference type="HOGENOM" id="CLU_862719_0_0_0"/>
<gene>
    <name evidence="2" type="ordered locus">Kole_1662</name>
</gene>
<dbReference type="InterPro" id="IPR035437">
    <property type="entry name" value="SNase_OB-fold_sf"/>
</dbReference>
<evidence type="ECO:0000313" key="2">
    <source>
        <dbReference type="EMBL" id="ACR80351.1"/>
    </source>
</evidence>
<proteinExistence type="predicted"/>
<evidence type="ECO:0000313" key="3">
    <source>
        <dbReference type="Proteomes" id="UP000002382"/>
    </source>
</evidence>
<name>C5CFE2_KOSOT</name>
<organism evidence="2 3">
    <name type="scientific">Kosmotoga olearia (strain ATCC BAA-1733 / DSM 21960 / TBF 19.5.1)</name>
    <dbReference type="NCBI Taxonomy" id="521045"/>
    <lineage>
        <taxon>Bacteria</taxon>
        <taxon>Thermotogati</taxon>
        <taxon>Thermotogota</taxon>
        <taxon>Thermotogae</taxon>
        <taxon>Kosmotogales</taxon>
        <taxon>Kosmotogaceae</taxon>
        <taxon>Kosmotoga</taxon>
    </lineage>
</organism>
<accession>C5CFE2</accession>
<dbReference type="eggNOG" id="COG1525">
    <property type="taxonomic scope" value="Bacteria"/>
</dbReference>
<dbReference type="SUPFAM" id="SSF50199">
    <property type="entry name" value="Staphylococcal nuclease"/>
    <property type="match status" value="1"/>
</dbReference>
<dbReference type="EMBL" id="CP001634">
    <property type="protein sequence ID" value="ACR80351.1"/>
    <property type="molecule type" value="Genomic_DNA"/>
</dbReference>